<reference evidence="1" key="1">
    <citation type="submission" date="2020-05" db="EMBL/GenBank/DDBJ databases">
        <authorList>
            <person name="Chiriac C."/>
            <person name="Salcher M."/>
            <person name="Ghai R."/>
            <person name="Kavagutti S V."/>
        </authorList>
    </citation>
    <scope>NUCLEOTIDE SEQUENCE</scope>
</reference>
<evidence type="ECO:0000313" key="1">
    <source>
        <dbReference type="EMBL" id="CAB5218377.1"/>
    </source>
</evidence>
<organism evidence="1">
    <name type="scientific">uncultured Caudovirales phage</name>
    <dbReference type="NCBI Taxonomy" id="2100421"/>
    <lineage>
        <taxon>Viruses</taxon>
        <taxon>Duplodnaviria</taxon>
        <taxon>Heunggongvirae</taxon>
        <taxon>Uroviricota</taxon>
        <taxon>Caudoviricetes</taxon>
        <taxon>Peduoviridae</taxon>
        <taxon>Maltschvirus</taxon>
        <taxon>Maltschvirus maltsch</taxon>
    </lineage>
</organism>
<dbReference type="InterPro" id="IPR011738">
    <property type="entry name" value="Phage_CHP"/>
</dbReference>
<dbReference type="NCBIfam" id="TIGR02215">
    <property type="entry name" value="phage_chp_gp8"/>
    <property type="match status" value="1"/>
</dbReference>
<dbReference type="NCBIfam" id="TIGR01560">
    <property type="entry name" value="put_DNA_pack"/>
    <property type="match status" value="1"/>
</dbReference>
<dbReference type="InterPro" id="IPR006450">
    <property type="entry name" value="Phage_HK97_gp6-like"/>
</dbReference>
<dbReference type="EMBL" id="LR798258">
    <property type="protein sequence ID" value="CAB5218377.1"/>
    <property type="molecule type" value="Genomic_DNA"/>
</dbReference>
<proteinExistence type="predicted"/>
<name>A0A6J7WKX5_9CAUD</name>
<dbReference type="CDD" id="cd08054">
    <property type="entry name" value="gp6"/>
    <property type="match status" value="1"/>
</dbReference>
<protein>
    <submittedName>
        <fullName evidence="1">Uncharacterized protein</fullName>
    </submittedName>
</protein>
<gene>
    <name evidence="1" type="ORF">UFOVP213_7</name>
</gene>
<sequence length="183" mass="20687">MSFYNYLVDYKLVDNGTITEPVTLAEAKNYCRVSTTADDALITELITEAREAVEKATGLCLTSKLVSVWFNNPSSNFEMPFGPMDQTTFKLYDIANGGEILPANYKLIGDLHPVLNFPIWNQLKATYTSGMATVPKDLKVAILDQIDFDYENRGADTQHYDTYAVCQKTWRACQRYTRISPIL</sequence>
<dbReference type="InterPro" id="IPR021146">
    <property type="entry name" value="Phage_gp6-like_head-tail"/>
</dbReference>
<accession>A0A6J7WKX5</accession>
<dbReference type="Gene3D" id="1.10.3230.30">
    <property type="entry name" value="Phage gp6-like head-tail connector protein"/>
    <property type="match status" value="1"/>
</dbReference>
<dbReference type="Pfam" id="PF05135">
    <property type="entry name" value="Phage_connect_1"/>
    <property type="match status" value="1"/>
</dbReference>